<evidence type="ECO:0000256" key="1">
    <source>
        <dbReference type="SAM" id="Phobius"/>
    </source>
</evidence>
<dbReference type="RefSeq" id="WP_169560434.1">
    <property type="nucleotide sequence ID" value="NZ_BSNF01000006.1"/>
</dbReference>
<keyword evidence="1" id="KW-1133">Transmembrane helix</keyword>
<keyword evidence="3" id="KW-1185">Reference proteome</keyword>
<comment type="caution">
    <text evidence="2">The sequence shown here is derived from an EMBL/GenBank/DDBJ whole genome shotgun (WGS) entry which is preliminary data.</text>
</comment>
<organism evidence="2 3">
    <name type="scientific">Sneathiella chinensis</name>
    <dbReference type="NCBI Taxonomy" id="349750"/>
    <lineage>
        <taxon>Bacteria</taxon>
        <taxon>Pseudomonadati</taxon>
        <taxon>Pseudomonadota</taxon>
        <taxon>Alphaproteobacteria</taxon>
        <taxon>Sneathiellales</taxon>
        <taxon>Sneathiellaceae</taxon>
        <taxon>Sneathiella</taxon>
    </lineage>
</organism>
<keyword evidence="1" id="KW-0472">Membrane</keyword>
<reference evidence="2" key="2">
    <citation type="submission" date="2023-01" db="EMBL/GenBank/DDBJ databases">
        <title>Draft genome sequence of Sneathiella chinensis strain NBRC 103408.</title>
        <authorList>
            <person name="Sun Q."/>
            <person name="Mori K."/>
        </authorList>
    </citation>
    <scope>NUCLEOTIDE SEQUENCE</scope>
    <source>
        <strain evidence="2">NBRC 103408</strain>
    </source>
</reference>
<proteinExistence type="predicted"/>
<dbReference type="EMBL" id="BSNF01000006">
    <property type="protein sequence ID" value="GLQ06386.1"/>
    <property type="molecule type" value="Genomic_DNA"/>
</dbReference>
<evidence type="ECO:0000313" key="3">
    <source>
        <dbReference type="Proteomes" id="UP001161409"/>
    </source>
</evidence>
<protein>
    <submittedName>
        <fullName evidence="2">Uncharacterized protein</fullName>
    </submittedName>
</protein>
<accession>A0ABQ5U7F4</accession>
<sequence length="136" mass="14907">MGLDPLALVTGATIAVILMVTFIRLMTGSRQARIDEATVRDFLAHEEINVPVLDILLSEDHRAALVRLDDPAPIRLIRSFGNTLVMQVLSNGEIQPQPNRIVIARQDMGHPATTLSLREGQPLPGWLSPILKGQTT</sequence>
<evidence type="ECO:0000313" key="2">
    <source>
        <dbReference type="EMBL" id="GLQ06386.1"/>
    </source>
</evidence>
<name>A0ABQ5U7F4_9PROT</name>
<keyword evidence="1" id="KW-0812">Transmembrane</keyword>
<dbReference type="Proteomes" id="UP001161409">
    <property type="component" value="Unassembled WGS sequence"/>
</dbReference>
<reference evidence="2" key="1">
    <citation type="journal article" date="2014" name="Int. J. Syst. Evol. Microbiol.">
        <title>Complete genome of a new Firmicutes species belonging to the dominant human colonic microbiota ('Ruminococcus bicirculans') reveals two chromosomes and a selective capacity to utilize plant glucans.</title>
        <authorList>
            <consortium name="NISC Comparative Sequencing Program"/>
            <person name="Wegmann U."/>
            <person name="Louis P."/>
            <person name="Goesmann A."/>
            <person name="Henrissat B."/>
            <person name="Duncan S.H."/>
            <person name="Flint H.J."/>
        </authorList>
    </citation>
    <scope>NUCLEOTIDE SEQUENCE</scope>
    <source>
        <strain evidence="2">NBRC 103408</strain>
    </source>
</reference>
<feature type="transmembrane region" description="Helical" evidence="1">
    <location>
        <begin position="6"/>
        <end position="25"/>
    </location>
</feature>
<gene>
    <name evidence="2" type="ORF">GCM10007924_16070</name>
</gene>